<evidence type="ECO:0000256" key="2">
    <source>
        <dbReference type="ARBA" id="ARBA00012759"/>
    </source>
</evidence>
<sequence length="269" mass="30609">MDTEELNRFQDLSDAYVPQISGPFVGPRTSTEVLRQQFTGDSIYEEKFSALLRSHPQCRCIKGDGDCGWRAIAFAYFETLLRLGDLARVEAEKQRFRSMCSILDQTGRNYILYEMFLEACEEAFDKVKETIESEKPNNDSKLEEIFNDEHESLCIITHFRLLTGSWLLLHQEAYEAFLSTSVSEYVGSTVDVVKAQIDEIGLQALLDGVIKESGFGVDILYIDRSDGAEATRHHKLEPKEGNPVITLLYRPGHYDILYESEIAEVDAQN</sequence>
<keyword evidence="4" id="KW-0833">Ubl conjugation pathway</keyword>
<feature type="domain" description="OTU" evidence="7">
    <location>
        <begin position="56"/>
        <end position="260"/>
    </location>
</feature>
<dbReference type="GO" id="GO:0043130">
    <property type="term" value="F:ubiquitin binding"/>
    <property type="evidence" value="ECO:0007669"/>
    <property type="project" value="TreeGrafter"/>
</dbReference>
<dbReference type="AlphaFoldDB" id="A0A168CQR0"/>
<dbReference type="PROSITE" id="PS50802">
    <property type="entry name" value="OTU"/>
    <property type="match status" value="1"/>
</dbReference>
<dbReference type="EMBL" id="AZGZ01000002">
    <property type="protein sequence ID" value="KZZ96896.1"/>
    <property type="molecule type" value="Genomic_DNA"/>
</dbReference>
<evidence type="ECO:0000256" key="6">
    <source>
        <dbReference type="ARBA" id="ARBA00022807"/>
    </source>
</evidence>
<organism evidence="8 9">
    <name type="scientific">Ascosphaera apis ARSEF 7405</name>
    <dbReference type="NCBI Taxonomy" id="392613"/>
    <lineage>
        <taxon>Eukaryota</taxon>
        <taxon>Fungi</taxon>
        <taxon>Dikarya</taxon>
        <taxon>Ascomycota</taxon>
        <taxon>Pezizomycotina</taxon>
        <taxon>Eurotiomycetes</taxon>
        <taxon>Eurotiomycetidae</taxon>
        <taxon>Onygenales</taxon>
        <taxon>Ascosphaeraceae</taxon>
        <taxon>Ascosphaera</taxon>
    </lineage>
</organism>
<keyword evidence="9" id="KW-1185">Reference proteome</keyword>
<evidence type="ECO:0000256" key="5">
    <source>
        <dbReference type="ARBA" id="ARBA00022801"/>
    </source>
</evidence>
<dbReference type="GO" id="GO:0071108">
    <property type="term" value="P:protein K48-linked deubiquitination"/>
    <property type="evidence" value="ECO:0007669"/>
    <property type="project" value="TreeGrafter"/>
</dbReference>
<evidence type="ECO:0000256" key="4">
    <source>
        <dbReference type="ARBA" id="ARBA00022786"/>
    </source>
</evidence>
<dbReference type="GO" id="GO:0004843">
    <property type="term" value="F:cysteine-type deubiquitinase activity"/>
    <property type="evidence" value="ECO:0007669"/>
    <property type="project" value="UniProtKB-EC"/>
</dbReference>
<dbReference type="OrthoDB" id="18915at2759"/>
<evidence type="ECO:0000259" key="7">
    <source>
        <dbReference type="PROSITE" id="PS50802"/>
    </source>
</evidence>
<keyword evidence="6" id="KW-0788">Thiol protease</keyword>
<dbReference type="VEuPathDB" id="FungiDB:AAP_00539"/>
<proteinExistence type="predicted"/>
<dbReference type="InterPro" id="IPR003323">
    <property type="entry name" value="OTU_dom"/>
</dbReference>
<dbReference type="Gene3D" id="3.30.200.60">
    <property type="entry name" value="Peptidase C65 Otubain, subdomain 1"/>
    <property type="match status" value="1"/>
</dbReference>
<dbReference type="Gene3D" id="1.20.1300.20">
    <property type="entry name" value="Peptidase C65 Otubain, subdomain 2"/>
    <property type="match status" value="1"/>
</dbReference>
<name>A0A168CQR0_9EURO</name>
<evidence type="ECO:0000256" key="3">
    <source>
        <dbReference type="ARBA" id="ARBA00022670"/>
    </source>
</evidence>
<dbReference type="PANTHER" id="PTHR12931">
    <property type="entry name" value="UBIQUITIN THIOLESTERASE PROTEIN OTUB"/>
    <property type="match status" value="1"/>
</dbReference>
<comment type="catalytic activity">
    <reaction evidence="1">
        <text>Thiol-dependent hydrolysis of ester, thioester, amide, peptide and isopeptide bonds formed by the C-terminal Gly of ubiquitin (a 76-residue protein attached to proteins as an intracellular targeting signal).</text>
        <dbReference type="EC" id="3.4.19.12"/>
    </reaction>
</comment>
<dbReference type="CDD" id="cd22749">
    <property type="entry name" value="Otubain_C65"/>
    <property type="match status" value="1"/>
</dbReference>
<keyword evidence="5" id="KW-0378">Hydrolase</keyword>
<dbReference type="SUPFAM" id="SSF54001">
    <property type="entry name" value="Cysteine proteinases"/>
    <property type="match status" value="1"/>
</dbReference>
<evidence type="ECO:0000313" key="9">
    <source>
        <dbReference type="Proteomes" id="UP000242877"/>
    </source>
</evidence>
<comment type="caution">
    <text evidence="8">The sequence shown here is derived from an EMBL/GenBank/DDBJ whole genome shotgun (WGS) entry which is preliminary data.</text>
</comment>
<dbReference type="GO" id="GO:0005634">
    <property type="term" value="C:nucleus"/>
    <property type="evidence" value="ECO:0007669"/>
    <property type="project" value="TreeGrafter"/>
</dbReference>
<dbReference type="GO" id="GO:0006508">
    <property type="term" value="P:proteolysis"/>
    <property type="evidence" value="ECO:0007669"/>
    <property type="project" value="UniProtKB-KW"/>
</dbReference>
<protein>
    <recommendedName>
        <fullName evidence="2">ubiquitinyl hydrolase 1</fullName>
        <ecNumber evidence="2">3.4.19.12</ecNumber>
    </recommendedName>
</protein>
<evidence type="ECO:0000256" key="1">
    <source>
        <dbReference type="ARBA" id="ARBA00000707"/>
    </source>
</evidence>
<dbReference type="InterPro" id="IPR042468">
    <property type="entry name" value="Peptidase_C65_otubain_sub1"/>
</dbReference>
<gene>
    <name evidence="8" type="ORF">AAP_00539</name>
</gene>
<dbReference type="EC" id="3.4.19.12" evidence="2"/>
<dbReference type="InterPro" id="IPR019400">
    <property type="entry name" value="Peptidase_C65_otubain"/>
</dbReference>
<dbReference type="Proteomes" id="UP000242877">
    <property type="component" value="Unassembled WGS sequence"/>
</dbReference>
<reference evidence="8 9" key="1">
    <citation type="journal article" date="2016" name="Genome Biol. Evol.">
        <title>Divergent and convergent evolution of fungal pathogenicity.</title>
        <authorList>
            <person name="Shang Y."/>
            <person name="Xiao G."/>
            <person name="Zheng P."/>
            <person name="Cen K."/>
            <person name="Zhan S."/>
            <person name="Wang C."/>
        </authorList>
    </citation>
    <scope>NUCLEOTIDE SEQUENCE [LARGE SCALE GENOMIC DNA]</scope>
    <source>
        <strain evidence="8 9">ARSEF 7405</strain>
    </source>
</reference>
<dbReference type="PANTHER" id="PTHR12931:SF15">
    <property type="entry name" value="UBIQUITIN THIOESTERASE OTUBAIN-LIKE"/>
    <property type="match status" value="1"/>
</dbReference>
<dbReference type="Pfam" id="PF10275">
    <property type="entry name" value="Peptidase_C65"/>
    <property type="match status" value="1"/>
</dbReference>
<dbReference type="InterPro" id="IPR042467">
    <property type="entry name" value="Peptidase_C65_otubain_sub2"/>
</dbReference>
<accession>A0A168CQR0</accession>
<evidence type="ECO:0000313" key="8">
    <source>
        <dbReference type="EMBL" id="KZZ96896.1"/>
    </source>
</evidence>
<dbReference type="InterPro" id="IPR038765">
    <property type="entry name" value="Papain-like_cys_pep_sf"/>
</dbReference>
<keyword evidence="3" id="KW-0645">Protease</keyword>